<reference evidence="6" key="1">
    <citation type="submission" date="2019-12" db="EMBL/GenBank/DDBJ databases">
        <title>Genome sequencing and annotation of Brassica cretica.</title>
        <authorList>
            <person name="Studholme D.J."/>
            <person name="Sarris P."/>
        </authorList>
    </citation>
    <scope>NUCLEOTIDE SEQUENCE</scope>
    <source>
        <strain evidence="6">PFS-109/04</strain>
        <tissue evidence="6">Leaf</tissue>
    </source>
</reference>
<evidence type="ECO:0000256" key="1">
    <source>
        <dbReference type="ARBA" id="ARBA00004245"/>
    </source>
</evidence>
<proteinExistence type="inferred from homology"/>
<dbReference type="GO" id="GO:0000226">
    <property type="term" value="P:microtubule cytoskeleton organization"/>
    <property type="evidence" value="ECO:0007669"/>
    <property type="project" value="InterPro"/>
</dbReference>
<comment type="similarity">
    <text evidence="2">Belongs to the MAP65/ASE1 family.</text>
</comment>
<evidence type="ECO:0000313" key="7">
    <source>
        <dbReference type="Proteomes" id="UP000712600"/>
    </source>
</evidence>
<evidence type="ECO:0000313" key="6">
    <source>
        <dbReference type="EMBL" id="KAF3574428.1"/>
    </source>
</evidence>
<dbReference type="GO" id="GO:0005819">
    <property type="term" value="C:spindle"/>
    <property type="evidence" value="ECO:0007669"/>
    <property type="project" value="TreeGrafter"/>
</dbReference>
<comment type="caution">
    <text evidence="6">The sequence shown here is derived from an EMBL/GenBank/DDBJ whole genome shotgun (WGS) entry which is preliminary data.</text>
</comment>
<organism evidence="6 7">
    <name type="scientific">Brassica cretica</name>
    <name type="common">Mustard</name>
    <dbReference type="NCBI Taxonomy" id="69181"/>
    <lineage>
        <taxon>Eukaryota</taxon>
        <taxon>Viridiplantae</taxon>
        <taxon>Streptophyta</taxon>
        <taxon>Embryophyta</taxon>
        <taxon>Tracheophyta</taxon>
        <taxon>Spermatophyta</taxon>
        <taxon>Magnoliopsida</taxon>
        <taxon>eudicotyledons</taxon>
        <taxon>Gunneridae</taxon>
        <taxon>Pentapetalae</taxon>
        <taxon>rosids</taxon>
        <taxon>malvids</taxon>
        <taxon>Brassicales</taxon>
        <taxon>Brassicaceae</taxon>
        <taxon>Brassiceae</taxon>
        <taxon>Brassica</taxon>
    </lineage>
</organism>
<comment type="subcellular location">
    <subcellularLocation>
        <location evidence="1">Cytoplasm</location>
        <location evidence="1">Cytoskeleton</location>
    </subcellularLocation>
</comment>
<keyword evidence="5" id="KW-0963">Cytoplasm</keyword>
<evidence type="ECO:0000256" key="4">
    <source>
        <dbReference type="ARBA" id="ARBA00023054"/>
    </source>
</evidence>
<dbReference type="PANTHER" id="PTHR19321">
    <property type="entry name" value="PROTEIN REGULATOR OF CYTOKINESIS 1 PRC1-RELATED"/>
    <property type="match status" value="1"/>
</dbReference>
<evidence type="ECO:0000256" key="3">
    <source>
        <dbReference type="ARBA" id="ARBA00022701"/>
    </source>
</evidence>
<dbReference type="GO" id="GO:0005737">
    <property type="term" value="C:cytoplasm"/>
    <property type="evidence" value="ECO:0007669"/>
    <property type="project" value="TreeGrafter"/>
</dbReference>
<dbReference type="EMBL" id="QGKX02000095">
    <property type="protein sequence ID" value="KAF3574428.1"/>
    <property type="molecule type" value="Genomic_DNA"/>
</dbReference>
<dbReference type="AlphaFoldDB" id="A0A8S9RMA6"/>
<dbReference type="PANTHER" id="PTHR19321:SF52">
    <property type="entry name" value="65-KDA MICROTUBULE-ASSOCIATED PROTEIN 4"/>
    <property type="match status" value="1"/>
</dbReference>
<keyword evidence="3" id="KW-0493">Microtubule</keyword>
<evidence type="ECO:0000256" key="2">
    <source>
        <dbReference type="ARBA" id="ARBA00006187"/>
    </source>
</evidence>
<keyword evidence="5" id="KW-0206">Cytoskeleton</keyword>
<name>A0A8S9RMA6_BRACR</name>
<protein>
    <submittedName>
        <fullName evidence="6">Uncharacterized protein</fullName>
    </submittedName>
</protein>
<sequence length="147" mass="16451">MGSLGRVRSGRGRTPGERRWDRLRGCGCGGGWTGVELESEMAESEDEKDAALADIEKECLPVCKRKVKEASMCKASFLREIAMGMGRVELAVIGSFLWADKKLIRVGENSRGEFENVNVQLEELRKNKTERMNQFKLHRSSGTCPNN</sequence>
<evidence type="ECO:0000256" key="5">
    <source>
        <dbReference type="ARBA" id="ARBA00023212"/>
    </source>
</evidence>
<gene>
    <name evidence="6" type="ORF">F2Q69_00062308</name>
</gene>
<dbReference type="GO" id="GO:0008017">
    <property type="term" value="F:microtubule binding"/>
    <property type="evidence" value="ECO:0007669"/>
    <property type="project" value="InterPro"/>
</dbReference>
<dbReference type="Proteomes" id="UP000712600">
    <property type="component" value="Unassembled WGS sequence"/>
</dbReference>
<accession>A0A8S9RMA6</accession>
<keyword evidence="4" id="KW-0175">Coiled coil</keyword>
<dbReference type="GO" id="GO:0005874">
    <property type="term" value="C:microtubule"/>
    <property type="evidence" value="ECO:0007669"/>
    <property type="project" value="UniProtKB-KW"/>
</dbReference>
<dbReference type="InterPro" id="IPR007145">
    <property type="entry name" value="MAP65_Ase1_PRC1"/>
</dbReference>